<reference evidence="14" key="1">
    <citation type="submission" date="2024-04" db="EMBL/GenBank/DDBJ databases">
        <title>Salinicola lusitanus LLJ914,a marine bacterium isolated from the Okinawa Trough.</title>
        <authorList>
            <person name="Li J."/>
        </authorList>
    </citation>
    <scope>NUCLEOTIDE SEQUENCE [LARGE SCALE GENOMIC DNA]</scope>
</reference>
<dbReference type="Pfam" id="PF00665">
    <property type="entry name" value="rve"/>
    <property type="match status" value="1"/>
</dbReference>
<evidence type="ECO:0000256" key="7">
    <source>
        <dbReference type="ARBA" id="ARBA00022801"/>
    </source>
</evidence>
<evidence type="ECO:0000256" key="1">
    <source>
        <dbReference type="ARBA" id="ARBA00010879"/>
    </source>
</evidence>
<feature type="region of interest" description="Disordered" evidence="10">
    <location>
        <begin position="959"/>
        <end position="980"/>
    </location>
</feature>
<evidence type="ECO:0000256" key="8">
    <source>
        <dbReference type="ARBA" id="ARBA00022918"/>
    </source>
</evidence>
<dbReference type="FunFam" id="1.10.340.70:FF:000001">
    <property type="entry name" value="Retrovirus-related Pol polyprotein from transposon gypsy-like Protein"/>
    <property type="match status" value="1"/>
</dbReference>
<dbReference type="GO" id="GO:0004523">
    <property type="term" value="F:RNA-DNA hybrid ribonuclease activity"/>
    <property type="evidence" value="ECO:0007669"/>
    <property type="project" value="UniProtKB-EC"/>
</dbReference>
<protein>
    <recommendedName>
        <fullName evidence="9">Gypsy retrotransposon integrase-like protein 1</fullName>
        <ecNumber evidence="2">3.1.26.4</ecNumber>
    </recommendedName>
</protein>
<evidence type="ECO:0000256" key="2">
    <source>
        <dbReference type="ARBA" id="ARBA00012180"/>
    </source>
</evidence>
<proteinExistence type="inferred from homology"/>
<dbReference type="InterPro" id="IPR048270">
    <property type="entry name" value="PNMA_C"/>
</dbReference>
<dbReference type="Pfam" id="PF00078">
    <property type="entry name" value="RVT_1"/>
    <property type="match status" value="1"/>
</dbReference>
<dbReference type="InterPro" id="IPR001969">
    <property type="entry name" value="Aspartic_peptidase_AS"/>
</dbReference>
<dbReference type="GO" id="GO:0003964">
    <property type="term" value="F:RNA-directed DNA polymerase activity"/>
    <property type="evidence" value="ECO:0007669"/>
    <property type="project" value="UniProtKB-KW"/>
</dbReference>
<dbReference type="InterPro" id="IPR043502">
    <property type="entry name" value="DNA/RNA_pol_sf"/>
</dbReference>
<dbReference type="Gene3D" id="3.10.10.10">
    <property type="entry name" value="HIV Type 1 Reverse Transcriptase, subunit A, domain 1"/>
    <property type="match status" value="1"/>
</dbReference>
<dbReference type="PANTHER" id="PTHR37984:SF15">
    <property type="entry name" value="INTEGRASE CATALYTIC DOMAIN-CONTAINING PROTEIN"/>
    <property type="match status" value="1"/>
</dbReference>
<dbReference type="InterPro" id="IPR000477">
    <property type="entry name" value="RT_dom"/>
</dbReference>
<evidence type="ECO:0000256" key="5">
    <source>
        <dbReference type="ARBA" id="ARBA00022722"/>
    </source>
</evidence>
<evidence type="ECO:0000256" key="6">
    <source>
        <dbReference type="ARBA" id="ARBA00022759"/>
    </source>
</evidence>
<feature type="compositionally biased region" description="Polar residues" evidence="10">
    <location>
        <begin position="337"/>
        <end position="349"/>
    </location>
</feature>
<dbReference type="EMBL" id="JBBPFD010000003">
    <property type="protein sequence ID" value="KAK7933739.1"/>
    <property type="molecule type" value="Genomic_DNA"/>
</dbReference>
<dbReference type="GO" id="GO:0004190">
    <property type="term" value="F:aspartic-type endopeptidase activity"/>
    <property type="evidence" value="ECO:0007669"/>
    <property type="project" value="InterPro"/>
</dbReference>
<dbReference type="InterPro" id="IPR001584">
    <property type="entry name" value="Integrase_cat-core"/>
</dbReference>
<accession>A0AAW0PXL9</accession>
<evidence type="ECO:0000256" key="10">
    <source>
        <dbReference type="SAM" id="MobiDB-lite"/>
    </source>
</evidence>
<feature type="domain" description="Integrase catalytic" evidence="12">
    <location>
        <begin position="1170"/>
        <end position="1327"/>
    </location>
</feature>
<dbReference type="InterPro" id="IPR041588">
    <property type="entry name" value="Integrase_H2C2"/>
</dbReference>
<comment type="similarity">
    <text evidence="1">Belongs to the beta type-B retroviral polymerase family. HERV class-II K(HML-2) pol subfamily.</text>
</comment>
<feature type="compositionally biased region" description="Polar residues" evidence="10">
    <location>
        <begin position="1"/>
        <end position="10"/>
    </location>
</feature>
<dbReference type="PROSITE" id="PS50994">
    <property type="entry name" value="INTEGRASE"/>
    <property type="match status" value="1"/>
</dbReference>
<evidence type="ECO:0000313" key="13">
    <source>
        <dbReference type="EMBL" id="KAK7933739.1"/>
    </source>
</evidence>
<keyword evidence="3" id="KW-0808">Transferase</keyword>
<keyword evidence="6" id="KW-0255">Endonuclease</keyword>
<dbReference type="Pfam" id="PF17921">
    <property type="entry name" value="Integrase_H2C2"/>
    <property type="match status" value="1"/>
</dbReference>
<dbReference type="CDD" id="cd00303">
    <property type="entry name" value="retropepsin_like"/>
    <property type="match status" value="1"/>
</dbReference>
<evidence type="ECO:0000256" key="3">
    <source>
        <dbReference type="ARBA" id="ARBA00022679"/>
    </source>
</evidence>
<dbReference type="GO" id="GO:0006508">
    <property type="term" value="P:proteolysis"/>
    <property type="evidence" value="ECO:0007669"/>
    <property type="project" value="InterPro"/>
</dbReference>
<dbReference type="PROSITE" id="PS00141">
    <property type="entry name" value="ASP_PROTEASE"/>
    <property type="match status" value="1"/>
</dbReference>
<evidence type="ECO:0000313" key="14">
    <source>
        <dbReference type="Proteomes" id="UP001460270"/>
    </source>
</evidence>
<sequence>MSLLGQSITELSPAPPVKFPPDADEGMSSTSSVDPSAPLPSAATFGPQRATATVQDMKEELQQVHADPAAQPRATPRLSLPELNPPGVQRYVVEHIMKSDDSAAHLSTQRLRSFSGRMPRPQHESDFETWRSGVDLLLQDPAVSDLQRSRKIVESLLPPAADMVKHLKPETPPTTYLQILDSAYGTVEDGDELYAKFMEMFQDAGERPSAYLQRLQVALIAALKRGGVDAADLNRHLLNQFCRGCWDNTLISELQLNNASPDHRLLLIFWCFFVLRKTERLLRLSDEATPRFKSSSQCTRPVCLAAPEETKVDQLTTITQQLAQQLADIQKQLASLTATHSGQKKNAPSKSMHASKHSGSLKTNKQTQSSRKFASAGPKPDRVSVGGRTETAADQQCPNTQPAMKCIHKKHSTSTESNRLPRGLIGSRCTGRVSIAGADFQCLLDTGSQVTTIPISIYNKHFSHQPVKPLRELLQVEGAAGQEVPYLGYIEMTVMFPKEFIGVDMDVCTLALVIPDVGAGFHSQILIGMNTLEPLYEQRLESDCASYQPQQQGYRAVLKLLQLRHQQTQGTSEGVVRLASKTPVQVPAGYTMVIEGSIHASPPPPAGKLSHQVSVNTEPTSEARRLNYDFGDSPIPPEWKERVISKLEQIPEVFSHHDLDFGRTDHVRHHIRLHDETPFKHRARPIHPRDIEAVRDHLRDLLEAGVIRESESPFSSPIVVVRKKNGDVRLCIDYRKLNLHTIKDAYALPNLEESFSALTGSRWFSVLDLKSGYYQIEMAEIDKPKTAFVTPLGFWEFNRMPQGVTNAPSTFQRLMERCMGDLHLKEVLVFLDDLIIFSNTLEEHENRLLRVLHRLKDYGLKLSPEKCKFFQTSVRYLGHIVSEKGVEPTGEDQCPQILASSADAEGIEVVPWIRGILSQITTPDLHPDVCQADAASHRWLAALSTYDFKLQYRAGRQNQDADALSRRPHQQPSDVHGQKEWDMRLLRASSPDDHPETYTALVESLSMSVAAIPDSYASESHHGLPVVPSLSHDELREKQRADANLRDVIHQLETGETVPPTLRKELPEVSLLLRELTRLELQDDLLYRRRQDGENVLFQLVLPEELRPVVLTSLHDDMGHMGVERTLDLVRSRFFWPRMAVDVETKIKTCNRCIRRKALPERAAPLVNIKTARPLELLCMDYLTLEPDRSNTKDILVLTDHFTKYAVAIPTANQKAKTVAKCLWENFIVHYGFPERLHTDQGPDFESHLIKELCDLAGIEKTRTTPYHPRGNPVERFNRTLLSMLGTLEPEKKNRWKEYVKPLVHAYNCTKNEVTGYTPYELMFGRSPRLPVDLAFGLPVRDTPSTSHSQYVQNLRSRLEESYQLASKNAAKSAERNKVRFDHRVKPSVLEEGDRVLVRNVRLRGKHKLEDKWEKDIYVVVKRAGDLPVYTVRPETDSSGRTRTLHRDLLLPCGFLPESKEPELPQLQLHADLKPAVNPSRLYIRKSNRVKRSGVFLNPPIHLKEPYLLLGSPLECPTLIHLRPVRRRMLSLVVLRKEKWNQKNTYQNLKILSFPR</sequence>
<organism evidence="13 14">
    <name type="scientific">Mugilogobius chulae</name>
    <name type="common">yellowstripe goby</name>
    <dbReference type="NCBI Taxonomy" id="88201"/>
    <lineage>
        <taxon>Eukaryota</taxon>
        <taxon>Metazoa</taxon>
        <taxon>Chordata</taxon>
        <taxon>Craniata</taxon>
        <taxon>Vertebrata</taxon>
        <taxon>Euteleostomi</taxon>
        <taxon>Actinopterygii</taxon>
        <taxon>Neopterygii</taxon>
        <taxon>Teleostei</taxon>
        <taxon>Neoteleostei</taxon>
        <taxon>Acanthomorphata</taxon>
        <taxon>Gobiaria</taxon>
        <taxon>Gobiiformes</taxon>
        <taxon>Gobioidei</taxon>
        <taxon>Gobiidae</taxon>
        <taxon>Gobionellinae</taxon>
        <taxon>Mugilogobius</taxon>
    </lineage>
</organism>
<dbReference type="Gene3D" id="1.10.340.70">
    <property type="match status" value="1"/>
</dbReference>
<dbReference type="InterPro" id="IPR043128">
    <property type="entry name" value="Rev_trsase/Diguanyl_cyclase"/>
</dbReference>
<dbReference type="CDD" id="cd01647">
    <property type="entry name" value="RT_LTR"/>
    <property type="match status" value="1"/>
</dbReference>
<dbReference type="GO" id="GO:0015074">
    <property type="term" value="P:DNA integration"/>
    <property type="evidence" value="ECO:0007669"/>
    <property type="project" value="InterPro"/>
</dbReference>
<dbReference type="InterPro" id="IPR021109">
    <property type="entry name" value="Peptidase_aspartic_dom_sf"/>
</dbReference>
<name>A0AAW0PXL9_9GOBI</name>
<dbReference type="PANTHER" id="PTHR37984">
    <property type="entry name" value="PROTEIN CBG26694"/>
    <property type="match status" value="1"/>
</dbReference>
<dbReference type="EC" id="3.1.26.4" evidence="2"/>
<evidence type="ECO:0000259" key="12">
    <source>
        <dbReference type="PROSITE" id="PS50994"/>
    </source>
</evidence>
<keyword evidence="7" id="KW-0378">Hydrolase</keyword>
<evidence type="ECO:0000259" key="11">
    <source>
        <dbReference type="PROSITE" id="PS50878"/>
    </source>
</evidence>
<keyword evidence="8" id="KW-0695">RNA-directed DNA polymerase</keyword>
<dbReference type="SUPFAM" id="SSF56672">
    <property type="entry name" value="DNA/RNA polymerases"/>
    <property type="match status" value="1"/>
</dbReference>
<evidence type="ECO:0000256" key="4">
    <source>
        <dbReference type="ARBA" id="ARBA00022695"/>
    </source>
</evidence>
<dbReference type="Pfam" id="PF14893">
    <property type="entry name" value="PNMA"/>
    <property type="match status" value="1"/>
</dbReference>
<dbReference type="GO" id="GO:0003676">
    <property type="term" value="F:nucleic acid binding"/>
    <property type="evidence" value="ECO:0007669"/>
    <property type="project" value="InterPro"/>
</dbReference>
<dbReference type="FunFam" id="3.30.420.10:FF:000269">
    <property type="entry name" value="Uncharacterized protein"/>
    <property type="match status" value="1"/>
</dbReference>
<keyword evidence="4" id="KW-0548">Nucleotidyltransferase</keyword>
<dbReference type="PROSITE" id="PS50878">
    <property type="entry name" value="RT_POL"/>
    <property type="match status" value="1"/>
</dbReference>
<dbReference type="Gene3D" id="3.30.420.10">
    <property type="entry name" value="Ribonuclease H-like superfamily/Ribonuclease H"/>
    <property type="match status" value="1"/>
</dbReference>
<dbReference type="Gene3D" id="3.30.70.270">
    <property type="match status" value="1"/>
</dbReference>
<feature type="domain" description="Reverse transcriptase" evidence="11">
    <location>
        <begin position="702"/>
        <end position="881"/>
    </location>
</feature>
<dbReference type="SUPFAM" id="SSF50630">
    <property type="entry name" value="Acid proteases"/>
    <property type="match status" value="1"/>
</dbReference>
<feature type="region of interest" description="Disordered" evidence="10">
    <location>
        <begin position="1"/>
        <end position="85"/>
    </location>
</feature>
<dbReference type="Proteomes" id="UP001460270">
    <property type="component" value="Unassembled WGS sequence"/>
</dbReference>
<feature type="region of interest" description="Disordered" evidence="10">
    <location>
        <begin position="337"/>
        <end position="395"/>
    </location>
</feature>
<evidence type="ECO:0000256" key="9">
    <source>
        <dbReference type="ARBA" id="ARBA00039658"/>
    </source>
</evidence>
<keyword evidence="14" id="KW-1185">Reference proteome</keyword>
<keyword evidence="5" id="KW-0540">Nuclease</keyword>
<feature type="compositionally biased region" description="Polar residues" evidence="10">
    <location>
        <begin position="357"/>
        <end position="372"/>
    </location>
</feature>
<dbReference type="InterPro" id="IPR050951">
    <property type="entry name" value="Retrovirus_Pol_polyprotein"/>
</dbReference>
<gene>
    <name evidence="13" type="ORF">WMY93_004635</name>
</gene>
<dbReference type="InterPro" id="IPR036397">
    <property type="entry name" value="RNaseH_sf"/>
</dbReference>
<dbReference type="InterPro" id="IPR012337">
    <property type="entry name" value="RNaseH-like_sf"/>
</dbReference>
<dbReference type="SUPFAM" id="SSF53098">
    <property type="entry name" value="Ribonuclease H-like"/>
    <property type="match status" value="1"/>
</dbReference>
<comment type="caution">
    <text evidence="13">The sequence shown here is derived from an EMBL/GenBank/DDBJ whole genome shotgun (WGS) entry which is preliminary data.</text>
</comment>